<gene>
    <name evidence="16" type="primary">LOC114477188</name>
</gene>
<comment type="similarity">
    <text evidence="3">Belongs to the DRC4 family.</text>
</comment>
<keyword evidence="17" id="KW-1185">Reference proteome</keyword>
<keyword evidence="8 13" id="KW-0175">Coiled coil</keyword>
<keyword evidence="6" id="KW-0493">Microtubule</keyword>
<evidence type="ECO:0000256" key="7">
    <source>
        <dbReference type="ARBA" id="ARBA00022846"/>
    </source>
</evidence>
<dbReference type="InterPro" id="IPR025593">
    <property type="entry name" value="GAS8_dom"/>
</dbReference>
<organism evidence="16 17">
    <name type="scientific">Gouania willdenowi</name>
    <name type="common">Blunt-snouted clingfish</name>
    <name type="synonym">Lepadogaster willdenowi</name>
    <dbReference type="NCBI Taxonomy" id="441366"/>
    <lineage>
        <taxon>Eukaryota</taxon>
        <taxon>Metazoa</taxon>
        <taxon>Chordata</taxon>
        <taxon>Craniata</taxon>
        <taxon>Vertebrata</taxon>
        <taxon>Euteleostomi</taxon>
        <taxon>Actinopterygii</taxon>
        <taxon>Neopterygii</taxon>
        <taxon>Teleostei</taxon>
        <taxon>Neoteleostei</taxon>
        <taxon>Acanthomorphata</taxon>
        <taxon>Ovalentaria</taxon>
        <taxon>Blenniimorphae</taxon>
        <taxon>Blenniiformes</taxon>
        <taxon>Gobiesocoidei</taxon>
        <taxon>Gobiesocidae</taxon>
        <taxon>Gobiesocinae</taxon>
        <taxon>Gouania</taxon>
    </lineage>
</organism>
<proteinExistence type="inferred from homology"/>
<evidence type="ECO:0000256" key="14">
    <source>
        <dbReference type="SAM" id="MobiDB-lite"/>
    </source>
</evidence>
<feature type="compositionally biased region" description="Basic residues" evidence="14">
    <location>
        <begin position="1"/>
        <end position="12"/>
    </location>
</feature>
<evidence type="ECO:0000256" key="1">
    <source>
        <dbReference type="ARBA" id="ARBA00004230"/>
    </source>
</evidence>
<feature type="region of interest" description="Disordered" evidence="14">
    <location>
        <begin position="1"/>
        <end position="25"/>
    </location>
</feature>
<keyword evidence="5" id="KW-0963">Cytoplasm</keyword>
<comment type="subcellular location">
    <subcellularLocation>
        <location evidence="1">Cell projection</location>
        <location evidence="1">Cilium</location>
        <location evidence="1">Flagellum</location>
    </subcellularLocation>
    <subcellularLocation>
        <location evidence="2">Cytoplasm</location>
        <location evidence="2">Cytoskeleton</location>
    </subcellularLocation>
</comment>
<dbReference type="PANTHER" id="PTHR31543">
    <property type="entry name" value="DYNEIN REGULATORY COMPLEX SUBUNIT 4"/>
    <property type="match status" value="1"/>
</dbReference>
<feature type="domain" description="Growth arrest-specific protein 8" evidence="15">
    <location>
        <begin position="221"/>
        <end position="341"/>
    </location>
</feature>
<evidence type="ECO:0000313" key="16">
    <source>
        <dbReference type="Ensembl" id="ENSGWIP00000045161.1"/>
    </source>
</evidence>
<evidence type="ECO:0000256" key="6">
    <source>
        <dbReference type="ARBA" id="ARBA00022701"/>
    </source>
</evidence>
<sequence>MPPKSKTKKTLKGKSSEDGLATEDKSKDQLWEHIICLREEVDREREEKSFFLLERDREQAFWENSKRNLQETKTELRTRMREKEEAEERQRMETSVYKQKLKHVLYEQHNMVFEMKADSMALSSLVHNKHAQTEVDLCRKLQDLQATLREGKLNDQSCIQELKLKQKMELMELNNTYEDKVREMEFKFNKIMSSVIEAETKSCSMEVMDWEEERGKRIENLKLQQQRELEKMTEYQARTMTRELEEQHKLKEDLENVKKLDQRANRKLLAAKKENEHLTEALKKAQLTNTQLLVQMEQHQKNKAAEMASRDRLKLIEKKIHDQKVENELLLQVCNKVSSHLNVLCIHSTFPSTSETFELTDHSSLIWISAQAGAG</sequence>
<dbReference type="AlphaFoldDB" id="A0A8C5HH15"/>
<feature type="coiled-coil region" evidence="13">
    <location>
        <begin position="218"/>
        <end position="302"/>
    </location>
</feature>
<keyword evidence="9" id="KW-0969">Cilium</keyword>
<dbReference type="GO" id="GO:0031267">
    <property type="term" value="F:small GTPase binding"/>
    <property type="evidence" value="ECO:0007669"/>
    <property type="project" value="InterPro"/>
</dbReference>
<dbReference type="GO" id="GO:0031514">
    <property type="term" value="C:motile cilium"/>
    <property type="evidence" value="ECO:0007669"/>
    <property type="project" value="UniProtKB-SubCell"/>
</dbReference>
<evidence type="ECO:0000256" key="8">
    <source>
        <dbReference type="ARBA" id="ARBA00023054"/>
    </source>
</evidence>
<dbReference type="GO" id="GO:0008017">
    <property type="term" value="F:microtubule binding"/>
    <property type="evidence" value="ECO:0007669"/>
    <property type="project" value="InterPro"/>
</dbReference>
<dbReference type="GO" id="GO:0005874">
    <property type="term" value="C:microtubule"/>
    <property type="evidence" value="ECO:0007669"/>
    <property type="project" value="UniProtKB-KW"/>
</dbReference>
<evidence type="ECO:0000256" key="13">
    <source>
        <dbReference type="SAM" id="Coils"/>
    </source>
</evidence>
<dbReference type="InterPro" id="IPR039308">
    <property type="entry name" value="GAS8"/>
</dbReference>
<dbReference type="GO" id="GO:0005794">
    <property type="term" value="C:Golgi apparatus"/>
    <property type="evidence" value="ECO:0007669"/>
    <property type="project" value="TreeGrafter"/>
</dbReference>
<evidence type="ECO:0000256" key="5">
    <source>
        <dbReference type="ARBA" id="ARBA00022490"/>
    </source>
</evidence>
<evidence type="ECO:0000313" key="17">
    <source>
        <dbReference type="Proteomes" id="UP000694680"/>
    </source>
</evidence>
<feature type="compositionally biased region" description="Basic and acidic residues" evidence="14">
    <location>
        <begin position="14"/>
        <end position="25"/>
    </location>
</feature>
<evidence type="ECO:0000256" key="11">
    <source>
        <dbReference type="ARBA" id="ARBA00023273"/>
    </source>
</evidence>
<protein>
    <recommendedName>
        <fullName evidence="4">Dynein regulatory complex subunit 4</fullName>
    </recommendedName>
    <alternativeName>
        <fullName evidence="12">Growth arrest-specific protein 8</fullName>
    </alternativeName>
</protein>
<keyword evidence="11" id="KW-0966">Cell projection</keyword>
<reference evidence="16" key="1">
    <citation type="submission" date="2020-06" db="EMBL/GenBank/DDBJ databases">
        <authorList>
            <consortium name="Wellcome Sanger Institute Data Sharing"/>
        </authorList>
    </citation>
    <scope>NUCLEOTIDE SEQUENCE [LARGE SCALE GENOMIC DNA]</scope>
</reference>
<evidence type="ECO:0000256" key="12">
    <source>
        <dbReference type="ARBA" id="ARBA00031568"/>
    </source>
</evidence>
<dbReference type="GO" id="GO:0048870">
    <property type="term" value="P:cell motility"/>
    <property type="evidence" value="ECO:0007669"/>
    <property type="project" value="InterPro"/>
</dbReference>
<evidence type="ECO:0000256" key="4">
    <source>
        <dbReference type="ARBA" id="ARBA00021301"/>
    </source>
</evidence>
<evidence type="ECO:0000256" key="2">
    <source>
        <dbReference type="ARBA" id="ARBA00004245"/>
    </source>
</evidence>
<evidence type="ECO:0000259" key="15">
    <source>
        <dbReference type="Pfam" id="PF13851"/>
    </source>
</evidence>
<feature type="coiled-coil region" evidence="13">
    <location>
        <begin position="66"/>
        <end position="93"/>
    </location>
</feature>
<evidence type="ECO:0000256" key="9">
    <source>
        <dbReference type="ARBA" id="ARBA00023069"/>
    </source>
</evidence>
<evidence type="ECO:0000256" key="10">
    <source>
        <dbReference type="ARBA" id="ARBA00023212"/>
    </source>
</evidence>
<accession>A0A8C5HH15</accession>
<keyword evidence="7" id="KW-0282">Flagellum</keyword>
<dbReference type="Pfam" id="PF13851">
    <property type="entry name" value="GAS"/>
    <property type="match status" value="1"/>
</dbReference>
<reference evidence="16" key="3">
    <citation type="submission" date="2025-09" db="UniProtKB">
        <authorList>
            <consortium name="Ensembl"/>
        </authorList>
    </citation>
    <scope>IDENTIFICATION</scope>
</reference>
<dbReference type="Ensembl" id="ENSGWIT00000048922.1">
    <property type="protein sequence ID" value="ENSGWIP00000045161.1"/>
    <property type="gene ID" value="ENSGWIG00000022390.1"/>
</dbReference>
<keyword evidence="10" id="KW-0206">Cytoskeleton</keyword>
<name>A0A8C5HH15_GOUWI</name>
<reference evidence="16" key="2">
    <citation type="submission" date="2025-08" db="UniProtKB">
        <authorList>
            <consortium name="Ensembl"/>
        </authorList>
    </citation>
    <scope>IDENTIFICATION</scope>
</reference>
<evidence type="ECO:0000256" key="3">
    <source>
        <dbReference type="ARBA" id="ARBA00009859"/>
    </source>
</evidence>
<dbReference type="Proteomes" id="UP000694680">
    <property type="component" value="Chromosome 15"/>
</dbReference>
<dbReference type="PANTHER" id="PTHR31543:SF0">
    <property type="entry name" value="DYNEIN REGULATORY COMPLEX SUBUNIT 4"/>
    <property type="match status" value="1"/>
</dbReference>